<dbReference type="GO" id="GO:0006284">
    <property type="term" value="P:base-excision repair"/>
    <property type="evidence" value="ECO:0007669"/>
    <property type="project" value="TreeGrafter"/>
</dbReference>
<dbReference type="GO" id="GO:0000012">
    <property type="term" value="P:single strand break repair"/>
    <property type="evidence" value="ECO:0007669"/>
    <property type="project" value="InterPro"/>
</dbReference>
<gene>
    <name evidence="3" type="ORF">C0Q70_08151</name>
</gene>
<feature type="compositionally biased region" description="Basic and acidic residues" evidence="1">
    <location>
        <begin position="413"/>
        <end position="430"/>
    </location>
</feature>
<dbReference type="PANTHER" id="PTHR11370:SF4">
    <property type="entry name" value="DNA-REPAIR PROTEIN XRCC1 N-TERMINAL DOMAIN-CONTAINING PROTEIN"/>
    <property type="match status" value="1"/>
</dbReference>
<dbReference type="AlphaFoldDB" id="A0A2T7PH09"/>
<feature type="compositionally biased region" description="Polar residues" evidence="1">
    <location>
        <begin position="359"/>
        <end position="368"/>
    </location>
</feature>
<feature type="domain" description="DNA-repair protein Xrcc1 N-terminal" evidence="2">
    <location>
        <begin position="21"/>
        <end position="155"/>
    </location>
</feature>
<protein>
    <recommendedName>
        <fullName evidence="2">DNA-repair protein Xrcc1 N-terminal domain-containing protein</fullName>
    </recommendedName>
</protein>
<evidence type="ECO:0000256" key="1">
    <source>
        <dbReference type="SAM" id="MobiDB-lite"/>
    </source>
</evidence>
<feature type="compositionally biased region" description="Polar residues" evidence="1">
    <location>
        <begin position="375"/>
        <end position="404"/>
    </location>
</feature>
<feature type="compositionally biased region" description="Basic residues" evidence="1">
    <location>
        <begin position="516"/>
        <end position="527"/>
    </location>
</feature>
<organism evidence="3 4">
    <name type="scientific">Pomacea canaliculata</name>
    <name type="common">Golden apple snail</name>
    <dbReference type="NCBI Taxonomy" id="400727"/>
    <lineage>
        <taxon>Eukaryota</taxon>
        <taxon>Metazoa</taxon>
        <taxon>Spiralia</taxon>
        <taxon>Lophotrochozoa</taxon>
        <taxon>Mollusca</taxon>
        <taxon>Gastropoda</taxon>
        <taxon>Caenogastropoda</taxon>
        <taxon>Architaenioglossa</taxon>
        <taxon>Ampullarioidea</taxon>
        <taxon>Ampullariidae</taxon>
        <taxon>Pomacea</taxon>
    </lineage>
</organism>
<dbReference type="GO" id="GO:0003684">
    <property type="term" value="F:damaged DNA binding"/>
    <property type="evidence" value="ECO:0007669"/>
    <property type="project" value="InterPro"/>
</dbReference>
<sequence length="633" mass="70172">MKKVFQKQTTLTPIRSCHYFQDTVHKVFNLLDSGGEKKWLSDPKDRSGTLEAIFQLDQPCHLASIDIGLIWCATLDVRVGRSDWPQGQEYKALAPTQTLMSLTDCRLGRAMTRTCMLTKAQFHQEAAASEWDRVHVVCRQPWRKDVQLGLLFLRLRSDDTNIPEAIVVANKSPNVRQTVPQQSVESIKQHFFGKKEDSGIDRNDTLKSHLKKLVANSGGGDATALPRVAHMVLTANQHSPCPAPPDALQSPKGLYSSHVAQQGKPQIEQEMKDFLAKLEKRDLDLDKVKISDLRHKFEKQKWRKLTSEEKQTFFVFCQDFFADLYEGDITVKGGGAASLQEFPGGSPVNQEVKGDSACSTSQLASGSSCGKGARTLSSSKKLQTSGKESENVQSVHQASNQPQNPDLKPSVPVKEEEVTRKDLNISEKDSLTGSSAAKKRLVLSPPSVKRAVSKSIGNEKIDLEGSLLGSVSKTKELRVPMSTSSVHNSSDLWLNSRNQVETMSEMQTCEISRSCGRGRKGRGRGARGRQAASTSKPEAKKQKMSVSFDYPARQKRFKKCAFDQNSSDDSDASSGCDLLDYPARQKRFKKCAFDQDSSDDSDASSGCDLFEECPFCDEMFPHDQIAVHMVHCC</sequence>
<dbReference type="Proteomes" id="UP000245119">
    <property type="component" value="Linkage Group LG4"/>
</dbReference>
<dbReference type="InterPro" id="IPR002706">
    <property type="entry name" value="Xrcc1_N"/>
</dbReference>
<dbReference type="GO" id="GO:0005634">
    <property type="term" value="C:nucleus"/>
    <property type="evidence" value="ECO:0007669"/>
    <property type="project" value="InterPro"/>
</dbReference>
<evidence type="ECO:0000313" key="4">
    <source>
        <dbReference type="Proteomes" id="UP000245119"/>
    </source>
</evidence>
<feature type="region of interest" description="Disordered" evidence="1">
    <location>
        <begin position="359"/>
        <end position="431"/>
    </location>
</feature>
<comment type="caution">
    <text evidence="3">The sequence shown here is derived from an EMBL/GenBank/DDBJ whole genome shotgun (WGS) entry which is preliminary data.</text>
</comment>
<dbReference type="EMBL" id="PZQS01000004">
    <property type="protein sequence ID" value="PVD32706.1"/>
    <property type="molecule type" value="Genomic_DNA"/>
</dbReference>
<reference evidence="3 4" key="1">
    <citation type="submission" date="2018-04" db="EMBL/GenBank/DDBJ databases">
        <title>The genome of golden apple snail Pomacea canaliculata provides insight into stress tolerance and invasive adaptation.</title>
        <authorList>
            <person name="Liu C."/>
            <person name="Liu B."/>
            <person name="Ren Y."/>
            <person name="Zhang Y."/>
            <person name="Wang H."/>
            <person name="Li S."/>
            <person name="Jiang F."/>
            <person name="Yin L."/>
            <person name="Zhang G."/>
            <person name="Qian W."/>
            <person name="Fan W."/>
        </authorList>
    </citation>
    <scope>NUCLEOTIDE SEQUENCE [LARGE SCALE GENOMIC DNA]</scope>
    <source>
        <strain evidence="3">SZHN2017</strain>
        <tissue evidence="3">Muscle</tissue>
    </source>
</reference>
<dbReference type="Gene3D" id="2.60.120.260">
    <property type="entry name" value="Galactose-binding domain-like"/>
    <property type="match status" value="1"/>
</dbReference>
<evidence type="ECO:0000259" key="2">
    <source>
        <dbReference type="Pfam" id="PF01834"/>
    </source>
</evidence>
<dbReference type="OrthoDB" id="25840at2759"/>
<keyword evidence="4" id="KW-1185">Reference proteome</keyword>
<dbReference type="Pfam" id="PF01834">
    <property type="entry name" value="XRCC1_N"/>
    <property type="match status" value="1"/>
</dbReference>
<proteinExistence type="predicted"/>
<name>A0A2T7PH09_POMCA</name>
<dbReference type="InterPro" id="IPR008979">
    <property type="entry name" value="Galactose-bd-like_sf"/>
</dbReference>
<dbReference type="STRING" id="400727.A0A2T7PH09"/>
<accession>A0A2T7PH09</accession>
<dbReference type="PANTHER" id="PTHR11370">
    <property type="entry name" value="DNA-REPAIR PROTEIN XRCC1"/>
    <property type="match status" value="1"/>
</dbReference>
<dbReference type="SUPFAM" id="SSF49785">
    <property type="entry name" value="Galactose-binding domain-like"/>
    <property type="match status" value="1"/>
</dbReference>
<evidence type="ECO:0000313" key="3">
    <source>
        <dbReference type="EMBL" id="PVD32706.1"/>
    </source>
</evidence>
<feature type="region of interest" description="Disordered" evidence="1">
    <location>
        <begin position="513"/>
        <end position="546"/>
    </location>
</feature>